<keyword evidence="2" id="KW-0805">Transcription regulation</keyword>
<comment type="similarity">
    <text evidence="1">Belongs to the LysR transcriptional regulatory family.</text>
</comment>
<dbReference type="RefSeq" id="WP_243570759.1">
    <property type="nucleotide sequence ID" value="NZ_BAAARD010000001.1"/>
</dbReference>
<dbReference type="SUPFAM" id="SSF53850">
    <property type="entry name" value="Periplasmic binding protein-like II"/>
    <property type="match status" value="1"/>
</dbReference>
<evidence type="ECO:0000256" key="5">
    <source>
        <dbReference type="SAM" id="MobiDB-lite"/>
    </source>
</evidence>
<evidence type="ECO:0000256" key="3">
    <source>
        <dbReference type="ARBA" id="ARBA00023125"/>
    </source>
</evidence>
<protein>
    <submittedName>
        <fullName evidence="7">LysR family transcriptional regulator substrate-binding protein</fullName>
    </submittedName>
</protein>
<feature type="region of interest" description="Disordered" evidence="5">
    <location>
        <begin position="170"/>
        <end position="248"/>
    </location>
</feature>
<sequence length="248" mass="26387">MTMRLDYVAGVSPAKWLRAWAERHPELPLEAVRVDEPAQLDRLLTGEVDLAFVRLPVDDAGLHVIPLWEEQPVVVLEKGHPFADAEALSLAELEGEPLAPVQDDPAMTIELVAAGTGYAIVPHAIARLHHRRDVVALPLEGAPTTRIALVWRVERDDETVQEFVGVVRGRTARSSRGAEGDAPAERGGSERHRERERGSGERGGSGKPGAGRGGGQGRGGSGRGGSGRGGSGRGAAGGRGRQNRGRKR</sequence>
<dbReference type="EMBL" id="CP094533">
    <property type="protein sequence ID" value="UOE27903.1"/>
    <property type="molecule type" value="Genomic_DNA"/>
</dbReference>
<name>A0ABY4B1F4_9MICO</name>
<organism evidence="7 8">
    <name type="scientific">Agromyces soli</name>
    <dbReference type="NCBI Taxonomy" id="659012"/>
    <lineage>
        <taxon>Bacteria</taxon>
        <taxon>Bacillati</taxon>
        <taxon>Actinomycetota</taxon>
        <taxon>Actinomycetes</taxon>
        <taxon>Micrococcales</taxon>
        <taxon>Microbacteriaceae</taxon>
        <taxon>Agromyces</taxon>
    </lineage>
</organism>
<proteinExistence type="inferred from homology"/>
<dbReference type="PANTHER" id="PTHR30346">
    <property type="entry name" value="TRANSCRIPTIONAL DUAL REGULATOR HCAR-RELATED"/>
    <property type="match status" value="1"/>
</dbReference>
<keyword evidence="3" id="KW-0238">DNA-binding</keyword>
<evidence type="ECO:0000313" key="7">
    <source>
        <dbReference type="EMBL" id="UOE27903.1"/>
    </source>
</evidence>
<feature type="compositionally biased region" description="Basic and acidic residues" evidence="5">
    <location>
        <begin position="176"/>
        <end position="200"/>
    </location>
</feature>
<evidence type="ECO:0000313" key="8">
    <source>
        <dbReference type="Proteomes" id="UP000831304"/>
    </source>
</evidence>
<evidence type="ECO:0000256" key="1">
    <source>
        <dbReference type="ARBA" id="ARBA00009437"/>
    </source>
</evidence>
<keyword evidence="4" id="KW-0804">Transcription</keyword>
<dbReference type="Gene3D" id="3.40.190.10">
    <property type="entry name" value="Periplasmic binding protein-like II"/>
    <property type="match status" value="2"/>
</dbReference>
<reference evidence="7 8" key="1">
    <citation type="submission" date="2022-03" db="EMBL/GenBank/DDBJ databases">
        <title>Agromyces sp. isolated from the gut of P. brevitarsis seulensis larvae.</title>
        <authorList>
            <person name="Won M."/>
            <person name="Kwon S.-W."/>
        </authorList>
    </citation>
    <scope>NUCLEOTIDE SEQUENCE [LARGE SCALE GENOMIC DNA]</scope>
    <source>
        <strain evidence="7 8">KACC 16215</strain>
    </source>
</reference>
<accession>A0ABY4B1F4</accession>
<feature type="domain" description="LysR substrate-binding" evidence="6">
    <location>
        <begin position="103"/>
        <end position="170"/>
    </location>
</feature>
<keyword evidence="8" id="KW-1185">Reference proteome</keyword>
<evidence type="ECO:0000256" key="4">
    <source>
        <dbReference type="ARBA" id="ARBA00023163"/>
    </source>
</evidence>
<dbReference type="Proteomes" id="UP000831304">
    <property type="component" value="Chromosome"/>
</dbReference>
<dbReference type="Pfam" id="PF03466">
    <property type="entry name" value="LysR_substrate"/>
    <property type="match status" value="2"/>
</dbReference>
<dbReference type="PANTHER" id="PTHR30346:SF0">
    <property type="entry name" value="HCA OPERON TRANSCRIPTIONAL ACTIVATOR HCAR"/>
    <property type="match status" value="1"/>
</dbReference>
<dbReference type="Gene3D" id="3.40.190.290">
    <property type="match status" value="1"/>
</dbReference>
<evidence type="ECO:0000259" key="6">
    <source>
        <dbReference type="Pfam" id="PF03466"/>
    </source>
</evidence>
<feature type="compositionally biased region" description="Gly residues" evidence="5">
    <location>
        <begin position="201"/>
        <end position="240"/>
    </location>
</feature>
<dbReference type="CDD" id="cd05466">
    <property type="entry name" value="PBP2_LTTR_substrate"/>
    <property type="match status" value="1"/>
</dbReference>
<gene>
    <name evidence="7" type="ORF">MTP13_09050</name>
</gene>
<dbReference type="InterPro" id="IPR005119">
    <property type="entry name" value="LysR_subst-bd"/>
</dbReference>
<evidence type="ECO:0000256" key="2">
    <source>
        <dbReference type="ARBA" id="ARBA00023015"/>
    </source>
</evidence>
<feature type="domain" description="LysR substrate-binding" evidence="6">
    <location>
        <begin position="15"/>
        <end position="99"/>
    </location>
</feature>